<evidence type="ECO:0000259" key="4">
    <source>
        <dbReference type="SMART" id="SM00645"/>
    </source>
</evidence>
<dbReference type="InterPro" id="IPR025660">
    <property type="entry name" value="Pept_his_AS"/>
</dbReference>
<dbReference type="PROSITE" id="PS00640">
    <property type="entry name" value="THIOL_PROTEASE_ASN"/>
    <property type="match status" value="1"/>
</dbReference>
<protein>
    <recommendedName>
        <fullName evidence="4">Peptidase C1A papain C-terminal domain-containing protein</fullName>
    </recommendedName>
</protein>
<dbReference type="SMART" id="SM00645">
    <property type="entry name" value="Pept_C1"/>
    <property type="match status" value="1"/>
</dbReference>
<evidence type="ECO:0000313" key="5">
    <source>
        <dbReference type="EMBL" id="GHP02645.1"/>
    </source>
</evidence>
<keyword evidence="6" id="KW-1185">Reference proteome</keyword>
<sequence length="136" mass="15282">MLGRKKNQAPASGKAKTTDTFQLETEEDIQKAIMTDGPVEAGFTVYKSFMSYQSGVYERHWWKVWDTVEGGHAVKIVGWGVENDTEYWIIANSWSTQWGEDGFFRILRGKNECGIESQVFAGHAAVPSEKDVISEA</sequence>
<dbReference type="InterPro" id="IPR038765">
    <property type="entry name" value="Papain-like_cys_pep_sf"/>
</dbReference>
<accession>A0A830H6H8</accession>
<comment type="caution">
    <text evidence="5">The sequence shown here is derived from an EMBL/GenBank/DDBJ whole genome shotgun (WGS) entry which is preliminary data.</text>
</comment>
<gene>
    <name evidence="5" type="ORF">PPROV_000140100</name>
</gene>
<dbReference type="GO" id="GO:0006508">
    <property type="term" value="P:proteolysis"/>
    <property type="evidence" value="ECO:0007669"/>
    <property type="project" value="InterPro"/>
</dbReference>
<dbReference type="InterPro" id="IPR013128">
    <property type="entry name" value="Peptidase_C1A"/>
</dbReference>
<dbReference type="OrthoDB" id="10253408at2759"/>
<dbReference type="Pfam" id="PF00112">
    <property type="entry name" value="Peptidase_C1"/>
    <property type="match status" value="1"/>
</dbReference>
<evidence type="ECO:0000256" key="3">
    <source>
        <dbReference type="SAM" id="MobiDB-lite"/>
    </source>
</evidence>
<dbReference type="Gene3D" id="3.90.70.10">
    <property type="entry name" value="Cysteine proteinases"/>
    <property type="match status" value="1"/>
</dbReference>
<dbReference type="PANTHER" id="PTHR12411">
    <property type="entry name" value="CYSTEINE PROTEASE FAMILY C1-RELATED"/>
    <property type="match status" value="1"/>
</dbReference>
<dbReference type="EMBL" id="BNJQ01000003">
    <property type="protein sequence ID" value="GHP02645.1"/>
    <property type="molecule type" value="Genomic_DNA"/>
</dbReference>
<reference evidence="5" key="1">
    <citation type="submission" date="2020-10" db="EMBL/GenBank/DDBJ databases">
        <title>Unveiling of a novel bifunctional photoreceptor, Dualchrome1, isolated from a cosmopolitan green alga.</title>
        <authorList>
            <person name="Suzuki S."/>
            <person name="Kawachi M."/>
        </authorList>
    </citation>
    <scope>NUCLEOTIDE SEQUENCE</scope>
    <source>
        <strain evidence="5">NIES 2893</strain>
    </source>
</reference>
<dbReference type="Proteomes" id="UP000660262">
    <property type="component" value="Unassembled WGS sequence"/>
</dbReference>
<organism evidence="5 6">
    <name type="scientific">Pycnococcus provasolii</name>
    <dbReference type="NCBI Taxonomy" id="41880"/>
    <lineage>
        <taxon>Eukaryota</taxon>
        <taxon>Viridiplantae</taxon>
        <taxon>Chlorophyta</taxon>
        <taxon>Pseudoscourfieldiophyceae</taxon>
        <taxon>Pseudoscourfieldiales</taxon>
        <taxon>Pycnococcaceae</taxon>
        <taxon>Pycnococcus</taxon>
    </lineage>
</organism>
<dbReference type="PROSITE" id="PS00639">
    <property type="entry name" value="THIOL_PROTEASE_HIS"/>
    <property type="match status" value="1"/>
</dbReference>
<feature type="domain" description="Peptidase C1A papain C-terminal" evidence="4">
    <location>
        <begin position="2"/>
        <end position="123"/>
    </location>
</feature>
<evidence type="ECO:0000256" key="1">
    <source>
        <dbReference type="ARBA" id="ARBA00008455"/>
    </source>
</evidence>
<dbReference type="InterPro" id="IPR000668">
    <property type="entry name" value="Peptidase_C1A_C"/>
</dbReference>
<feature type="region of interest" description="Disordered" evidence="3">
    <location>
        <begin position="1"/>
        <end position="21"/>
    </location>
</feature>
<proteinExistence type="inferred from homology"/>
<dbReference type="GO" id="GO:0008234">
    <property type="term" value="F:cysteine-type peptidase activity"/>
    <property type="evidence" value="ECO:0007669"/>
    <property type="project" value="InterPro"/>
</dbReference>
<comment type="similarity">
    <text evidence="1">Belongs to the peptidase C1 family.</text>
</comment>
<dbReference type="SUPFAM" id="SSF54001">
    <property type="entry name" value="Cysteine proteinases"/>
    <property type="match status" value="1"/>
</dbReference>
<evidence type="ECO:0000256" key="2">
    <source>
        <dbReference type="ARBA" id="ARBA00023157"/>
    </source>
</evidence>
<keyword evidence="2" id="KW-1015">Disulfide bond</keyword>
<dbReference type="AlphaFoldDB" id="A0A830H6H8"/>
<dbReference type="InterPro" id="IPR025661">
    <property type="entry name" value="Pept_asp_AS"/>
</dbReference>
<evidence type="ECO:0000313" key="6">
    <source>
        <dbReference type="Proteomes" id="UP000660262"/>
    </source>
</evidence>
<name>A0A830H6H8_9CHLO</name>